<sequence length="193" mass="22252">MVWDLVSIGVVQMVLVMRTHALYQNRKLLIWLTLSCFVSLALTLSACWLMAERYETFLPVSVNLLERGCLPVCLNSFCRPLFVILWIPFALFETGIFLLTAWKFHQLSIKAEIKGFPQIIHVIMRDGLMYYIVILSVAVANLIVWITYPAATLLAVGLLKSLQVTICSRRVVDDDRYLTWRIQEKKVYSHLLT</sequence>
<gene>
    <name evidence="2" type="ORF">HYPSUDRAFT_859632</name>
</gene>
<evidence type="ECO:0000256" key="1">
    <source>
        <dbReference type="SAM" id="Phobius"/>
    </source>
</evidence>
<protein>
    <submittedName>
        <fullName evidence="2">Uncharacterized protein</fullName>
    </submittedName>
</protein>
<keyword evidence="1" id="KW-1133">Transmembrane helix</keyword>
<name>A0A0D2PHR5_HYPSF</name>
<dbReference type="EMBL" id="KN817576">
    <property type="protein sequence ID" value="KJA19595.1"/>
    <property type="molecule type" value="Genomic_DNA"/>
</dbReference>
<keyword evidence="1" id="KW-0472">Membrane</keyword>
<organism evidence="2 3">
    <name type="scientific">Hypholoma sublateritium (strain FD-334 SS-4)</name>
    <dbReference type="NCBI Taxonomy" id="945553"/>
    <lineage>
        <taxon>Eukaryota</taxon>
        <taxon>Fungi</taxon>
        <taxon>Dikarya</taxon>
        <taxon>Basidiomycota</taxon>
        <taxon>Agaricomycotina</taxon>
        <taxon>Agaricomycetes</taxon>
        <taxon>Agaricomycetidae</taxon>
        <taxon>Agaricales</taxon>
        <taxon>Agaricineae</taxon>
        <taxon>Strophariaceae</taxon>
        <taxon>Hypholoma</taxon>
    </lineage>
</organism>
<feature type="transmembrane region" description="Helical" evidence="1">
    <location>
        <begin position="81"/>
        <end position="102"/>
    </location>
</feature>
<reference evidence="3" key="1">
    <citation type="submission" date="2014-04" db="EMBL/GenBank/DDBJ databases">
        <title>Evolutionary Origins and Diversification of the Mycorrhizal Mutualists.</title>
        <authorList>
            <consortium name="DOE Joint Genome Institute"/>
            <consortium name="Mycorrhizal Genomics Consortium"/>
            <person name="Kohler A."/>
            <person name="Kuo A."/>
            <person name="Nagy L.G."/>
            <person name="Floudas D."/>
            <person name="Copeland A."/>
            <person name="Barry K.W."/>
            <person name="Cichocki N."/>
            <person name="Veneault-Fourrey C."/>
            <person name="LaButti K."/>
            <person name="Lindquist E.A."/>
            <person name="Lipzen A."/>
            <person name="Lundell T."/>
            <person name="Morin E."/>
            <person name="Murat C."/>
            <person name="Riley R."/>
            <person name="Ohm R."/>
            <person name="Sun H."/>
            <person name="Tunlid A."/>
            <person name="Henrissat B."/>
            <person name="Grigoriev I.V."/>
            <person name="Hibbett D.S."/>
            <person name="Martin F."/>
        </authorList>
    </citation>
    <scope>NUCLEOTIDE SEQUENCE [LARGE SCALE GENOMIC DNA]</scope>
    <source>
        <strain evidence="3">FD-334 SS-4</strain>
    </source>
</reference>
<evidence type="ECO:0000313" key="2">
    <source>
        <dbReference type="EMBL" id="KJA19595.1"/>
    </source>
</evidence>
<feature type="transmembrane region" description="Helical" evidence="1">
    <location>
        <begin position="28"/>
        <end position="51"/>
    </location>
</feature>
<keyword evidence="3" id="KW-1185">Reference proteome</keyword>
<dbReference type="STRING" id="945553.A0A0D2PHR5"/>
<dbReference type="OMA" id="LIWIADP"/>
<dbReference type="OrthoDB" id="3354157at2759"/>
<feature type="transmembrane region" description="Helical" evidence="1">
    <location>
        <begin position="128"/>
        <end position="148"/>
    </location>
</feature>
<dbReference type="Proteomes" id="UP000054270">
    <property type="component" value="Unassembled WGS sequence"/>
</dbReference>
<evidence type="ECO:0000313" key="3">
    <source>
        <dbReference type="Proteomes" id="UP000054270"/>
    </source>
</evidence>
<accession>A0A0D2PHR5</accession>
<keyword evidence="1" id="KW-0812">Transmembrane</keyword>
<proteinExistence type="predicted"/>
<dbReference type="AlphaFoldDB" id="A0A0D2PHR5"/>